<feature type="domain" description="RNA polymerase sigma factor 70 region 4 type 2" evidence="7">
    <location>
        <begin position="120"/>
        <end position="172"/>
    </location>
</feature>
<organism evidence="8 9">
    <name type="scientific">Trebonia kvetii</name>
    <dbReference type="NCBI Taxonomy" id="2480626"/>
    <lineage>
        <taxon>Bacteria</taxon>
        <taxon>Bacillati</taxon>
        <taxon>Actinomycetota</taxon>
        <taxon>Actinomycetes</taxon>
        <taxon>Streptosporangiales</taxon>
        <taxon>Treboniaceae</taxon>
        <taxon>Trebonia</taxon>
    </lineage>
</organism>
<dbReference type="InterPro" id="IPR039425">
    <property type="entry name" value="RNA_pol_sigma-70-like"/>
</dbReference>
<feature type="domain" description="RNA polymerase sigma-70 region 2" evidence="6">
    <location>
        <begin position="20"/>
        <end position="88"/>
    </location>
</feature>
<gene>
    <name evidence="8" type="ORF">EAS64_30425</name>
</gene>
<evidence type="ECO:0000256" key="2">
    <source>
        <dbReference type="ARBA" id="ARBA00023015"/>
    </source>
</evidence>
<keyword evidence="9" id="KW-1185">Reference proteome</keyword>
<dbReference type="GO" id="GO:0003677">
    <property type="term" value="F:DNA binding"/>
    <property type="evidence" value="ECO:0007669"/>
    <property type="project" value="InterPro"/>
</dbReference>
<evidence type="ECO:0000256" key="5">
    <source>
        <dbReference type="SAM" id="MobiDB-lite"/>
    </source>
</evidence>
<dbReference type="Proteomes" id="UP000460272">
    <property type="component" value="Unassembled WGS sequence"/>
</dbReference>
<dbReference type="Pfam" id="PF08281">
    <property type="entry name" value="Sigma70_r4_2"/>
    <property type="match status" value="1"/>
</dbReference>
<reference evidence="8 9" key="1">
    <citation type="submission" date="2018-11" db="EMBL/GenBank/DDBJ databases">
        <title>Trebonia kvetii gen.nov., sp.nov., a novel acidophilic actinobacterium, and proposal of the new actinobacterial family Treboniaceae fam. nov.</title>
        <authorList>
            <person name="Rapoport D."/>
            <person name="Sagova-Mareckova M."/>
            <person name="Sedlacek I."/>
            <person name="Provaznik J."/>
            <person name="Kralova S."/>
            <person name="Pavlinic D."/>
            <person name="Benes V."/>
            <person name="Kopecky J."/>
        </authorList>
    </citation>
    <scope>NUCLEOTIDE SEQUENCE [LARGE SCALE GENOMIC DNA]</scope>
    <source>
        <strain evidence="8 9">15Tr583</strain>
    </source>
</reference>
<dbReference type="InterPro" id="IPR007627">
    <property type="entry name" value="RNA_pol_sigma70_r2"/>
</dbReference>
<keyword evidence="4" id="KW-0804">Transcription</keyword>
<dbReference type="Gene3D" id="1.10.1740.10">
    <property type="match status" value="1"/>
</dbReference>
<dbReference type="SUPFAM" id="SSF88946">
    <property type="entry name" value="Sigma2 domain of RNA polymerase sigma factors"/>
    <property type="match status" value="1"/>
</dbReference>
<name>A0A6P2BX72_9ACTN</name>
<keyword evidence="3" id="KW-0731">Sigma factor</keyword>
<sequence length="218" mass="23800">MEPNLRGRVRDGDPDAFGALFDNHSRAVYNLAFRLTGSWVEAEEVVSLTFLEAWRLRARVELDGESLRPWLLGITVNVVRNFSRAARRHKAAMARLPEPAAVPDFADEIAERIDDTARLAALRAAFGRLRPAEQEVIALCVWAGLDYAAAAEALDVPIGTVRSRLHRARGKLRQMAIEPRGDGTPRQSGGCVGEPGRRGEQLPGDGNRAARSALGGTQ</sequence>
<dbReference type="InterPro" id="IPR013249">
    <property type="entry name" value="RNA_pol_sigma70_r4_t2"/>
</dbReference>
<dbReference type="EMBL" id="RPFW01000006">
    <property type="protein sequence ID" value="TVZ01773.1"/>
    <property type="molecule type" value="Genomic_DNA"/>
</dbReference>
<evidence type="ECO:0000259" key="7">
    <source>
        <dbReference type="Pfam" id="PF08281"/>
    </source>
</evidence>
<dbReference type="GO" id="GO:0016987">
    <property type="term" value="F:sigma factor activity"/>
    <property type="evidence" value="ECO:0007669"/>
    <property type="project" value="UniProtKB-KW"/>
</dbReference>
<dbReference type="RefSeq" id="WP_145858625.1">
    <property type="nucleotide sequence ID" value="NZ_RPFW01000006.1"/>
</dbReference>
<evidence type="ECO:0000259" key="6">
    <source>
        <dbReference type="Pfam" id="PF04542"/>
    </source>
</evidence>
<accession>A0A6P2BX72</accession>
<dbReference type="InterPro" id="IPR036388">
    <property type="entry name" value="WH-like_DNA-bd_sf"/>
</dbReference>
<evidence type="ECO:0000256" key="1">
    <source>
        <dbReference type="ARBA" id="ARBA00010641"/>
    </source>
</evidence>
<dbReference type="CDD" id="cd06171">
    <property type="entry name" value="Sigma70_r4"/>
    <property type="match status" value="1"/>
</dbReference>
<evidence type="ECO:0000256" key="4">
    <source>
        <dbReference type="ARBA" id="ARBA00023163"/>
    </source>
</evidence>
<protein>
    <submittedName>
        <fullName evidence="8">RNA polymerase sigma factor</fullName>
    </submittedName>
</protein>
<comment type="similarity">
    <text evidence="1">Belongs to the sigma-70 factor family. ECF subfamily.</text>
</comment>
<dbReference type="OrthoDB" id="5518337at2"/>
<dbReference type="GO" id="GO:0006352">
    <property type="term" value="P:DNA-templated transcription initiation"/>
    <property type="evidence" value="ECO:0007669"/>
    <property type="project" value="InterPro"/>
</dbReference>
<keyword evidence="2" id="KW-0805">Transcription regulation</keyword>
<evidence type="ECO:0000313" key="8">
    <source>
        <dbReference type="EMBL" id="TVZ01773.1"/>
    </source>
</evidence>
<dbReference type="NCBIfam" id="TIGR02937">
    <property type="entry name" value="sigma70-ECF"/>
    <property type="match status" value="1"/>
</dbReference>
<comment type="caution">
    <text evidence="8">The sequence shown here is derived from an EMBL/GenBank/DDBJ whole genome shotgun (WGS) entry which is preliminary data.</text>
</comment>
<evidence type="ECO:0000313" key="9">
    <source>
        <dbReference type="Proteomes" id="UP000460272"/>
    </source>
</evidence>
<proteinExistence type="inferred from homology"/>
<dbReference type="PANTHER" id="PTHR43133">
    <property type="entry name" value="RNA POLYMERASE ECF-TYPE SIGMA FACTO"/>
    <property type="match status" value="1"/>
</dbReference>
<dbReference type="Gene3D" id="1.10.10.10">
    <property type="entry name" value="Winged helix-like DNA-binding domain superfamily/Winged helix DNA-binding domain"/>
    <property type="match status" value="1"/>
</dbReference>
<dbReference type="PANTHER" id="PTHR43133:SF25">
    <property type="entry name" value="RNA POLYMERASE SIGMA FACTOR RFAY-RELATED"/>
    <property type="match status" value="1"/>
</dbReference>
<dbReference type="Pfam" id="PF04542">
    <property type="entry name" value="Sigma70_r2"/>
    <property type="match status" value="1"/>
</dbReference>
<dbReference type="InterPro" id="IPR013325">
    <property type="entry name" value="RNA_pol_sigma_r2"/>
</dbReference>
<dbReference type="InterPro" id="IPR014284">
    <property type="entry name" value="RNA_pol_sigma-70_dom"/>
</dbReference>
<dbReference type="AlphaFoldDB" id="A0A6P2BX72"/>
<feature type="region of interest" description="Disordered" evidence="5">
    <location>
        <begin position="177"/>
        <end position="218"/>
    </location>
</feature>
<evidence type="ECO:0000256" key="3">
    <source>
        <dbReference type="ARBA" id="ARBA00023082"/>
    </source>
</evidence>
<dbReference type="InterPro" id="IPR013324">
    <property type="entry name" value="RNA_pol_sigma_r3/r4-like"/>
</dbReference>
<dbReference type="SUPFAM" id="SSF88659">
    <property type="entry name" value="Sigma3 and sigma4 domains of RNA polymerase sigma factors"/>
    <property type="match status" value="1"/>
</dbReference>